<dbReference type="EMBL" id="UINC01102459">
    <property type="protein sequence ID" value="SVC64105.1"/>
    <property type="molecule type" value="Genomic_DNA"/>
</dbReference>
<dbReference type="PANTHER" id="PTHR38831">
    <property type="entry name" value="TYPE II SECRETION SYSTEM PROTEIN K"/>
    <property type="match status" value="1"/>
</dbReference>
<feature type="transmembrane region" description="Helical" evidence="1">
    <location>
        <begin position="26"/>
        <end position="48"/>
    </location>
</feature>
<keyword evidence="1" id="KW-0812">Transmembrane</keyword>
<dbReference type="InterPro" id="IPR005628">
    <property type="entry name" value="GspK"/>
</dbReference>
<organism evidence="2">
    <name type="scientific">marine metagenome</name>
    <dbReference type="NCBI Taxonomy" id="408172"/>
    <lineage>
        <taxon>unclassified sequences</taxon>
        <taxon>metagenomes</taxon>
        <taxon>ecological metagenomes</taxon>
    </lineage>
</organism>
<evidence type="ECO:0008006" key="3">
    <source>
        <dbReference type="Google" id="ProtNLM"/>
    </source>
</evidence>
<evidence type="ECO:0000313" key="2">
    <source>
        <dbReference type="EMBL" id="SVC64105.1"/>
    </source>
</evidence>
<reference evidence="2" key="1">
    <citation type="submission" date="2018-05" db="EMBL/GenBank/DDBJ databases">
        <authorList>
            <person name="Lanie J.A."/>
            <person name="Ng W.-L."/>
            <person name="Kazmierczak K.M."/>
            <person name="Andrzejewski T.M."/>
            <person name="Davidsen T.M."/>
            <person name="Wayne K.J."/>
            <person name="Tettelin H."/>
            <person name="Glass J.I."/>
            <person name="Rusch D."/>
            <person name="Podicherti R."/>
            <person name="Tsui H.-C.T."/>
            <person name="Winkler M.E."/>
        </authorList>
    </citation>
    <scope>NUCLEOTIDE SEQUENCE</scope>
</reference>
<proteinExistence type="predicted"/>
<protein>
    <recommendedName>
        <fullName evidence="3">Type II secretion system protein K</fullName>
    </recommendedName>
</protein>
<feature type="non-terminal residue" evidence="2">
    <location>
        <position position="325"/>
    </location>
</feature>
<gene>
    <name evidence="2" type="ORF">METZ01_LOCUS316959</name>
</gene>
<evidence type="ECO:0000256" key="1">
    <source>
        <dbReference type="SAM" id="Phobius"/>
    </source>
</evidence>
<dbReference type="Gene3D" id="1.10.150.320">
    <property type="entry name" value="Photosystem II 12 kDa extrinsic protein"/>
    <property type="match status" value="1"/>
</dbReference>
<dbReference type="GO" id="GO:0009306">
    <property type="term" value="P:protein secretion"/>
    <property type="evidence" value="ECO:0007669"/>
    <property type="project" value="InterPro"/>
</dbReference>
<dbReference type="AlphaFoldDB" id="A0A382NUT4"/>
<accession>A0A382NUT4</accession>
<keyword evidence="1" id="KW-0472">Membrane</keyword>
<name>A0A382NUT4_9ZZZZ</name>
<dbReference type="GO" id="GO:0016020">
    <property type="term" value="C:membrane"/>
    <property type="evidence" value="ECO:0007669"/>
    <property type="project" value="InterPro"/>
</dbReference>
<dbReference type="SUPFAM" id="SSF81585">
    <property type="entry name" value="PsbU/PolX domain-like"/>
    <property type="match status" value="2"/>
</dbReference>
<keyword evidence="1" id="KW-1133">Transmembrane helix</keyword>
<dbReference type="PANTHER" id="PTHR38831:SF2">
    <property type="entry name" value="TYPE II SECRETION SYSTEM PROTEIN K"/>
    <property type="match status" value="1"/>
</dbReference>
<sequence>MAIQDQMADNLTPEYMTKTIQNDERGLSLISTLWIVTILSVLATQFLYSIRLEGRRQANFVDRTKFHYAAKAGFENAVAVIRADDTPFDSLGEQWASGIEDQIEDGIIIGNMLDYQVQIIDEGSKININTADATTIANLINSSGLLAGSISTEVDTAEENQQLLAQSIIETRPFRTVRDLARVEGMTETLLYGQPQQSQNVNAAQLPDLGLMVQGEDESAQSLPGLVDLVTIYSIDKNTDASGQARVNINSANQQQLTQLTGNNNQQMFTEDEAQALIQGRDYDGIGNLLDAQAVSDETFDNIRDEISVDSSDDNDEEMVNINTG</sequence>